<gene>
    <name evidence="1" type="ORF">B7G68_21435</name>
</gene>
<evidence type="ECO:0000313" key="2">
    <source>
        <dbReference type="Proteomes" id="UP000240527"/>
    </source>
</evidence>
<dbReference type="EMBL" id="CP027850">
    <property type="protein sequence ID" value="AVQ04182.1"/>
    <property type="molecule type" value="Genomic_DNA"/>
</dbReference>
<dbReference type="InterPro" id="IPR014543">
    <property type="entry name" value="UCP028291"/>
</dbReference>
<organism evidence="1 2">
    <name type="scientific">Caulobacter segnis</name>
    <dbReference type="NCBI Taxonomy" id="88688"/>
    <lineage>
        <taxon>Bacteria</taxon>
        <taxon>Pseudomonadati</taxon>
        <taxon>Pseudomonadota</taxon>
        <taxon>Alphaproteobacteria</taxon>
        <taxon>Caulobacterales</taxon>
        <taxon>Caulobacteraceae</taxon>
        <taxon>Caulobacter</taxon>
    </lineage>
</organism>
<name>A0ABN5IZA8_9CAUL</name>
<dbReference type="PIRSF" id="PIRSF028291">
    <property type="entry name" value="UCP028291"/>
    <property type="match status" value="1"/>
</dbReference>
<dbReference type="Proteomes" id="UP000240527">
    <property type="component" value="Chromosome"/>
</dbReference>
<protein>
    <submittedName>
        <fullName evidence="1">DUF2218 domain-containing protein</fullName>
    </submittedName>
</protein>
<accession>A0ABN5IZA8</accession>
<reference evidence="1 2" key="1">
    <citation type="journal article" date="2015" name="Biotechnol. Bioeng.">
        <title>Genome sequence and phenotypic characterization of Caulobacter segnis.</title>
        <authorList>
            <person name="Patel S."/>
            <person name="Fletcher B."/>
            <person name="Scott D.C."/>
            <person name="Ely B."/>
        </authorList>
    </citation>
    <scope>NUCLEOTIDE SEQUENCE [LARGE SCALE GENOMIC DNA]</scope>
    <source>
        <strain evidence="1 2">TK0059</strain>
    </source>
</reference>
<dbReference type="Gene3D" id="3.30.310.50">
    <property type="entry name" value="Alpha-D-phosphohexomutase, C-terminal domain"/>
    <property type="match status" value="1"/>
</dbReference>
<evidence type="ECO:0000313" key="1">
    <source>
        <dbReference type="EMBL" id="AVQ04182.1"/>
    </source>
</evidence>
<dbReference type="RefSeq" id="WP_013081248.1">
    <property type="nucleotide sequence ID" value="NZ_CP027850.1"/>
</dbReference>
<proteinExistence type="predicted"/>
<dbReference type="Pfam" id="PF09981">
    <property type="entry name" value="DUF2218"/>
    <property type="match status" value="1"/>
</dbReference>
<keyword evidence="2" id="KW-1185">Reference proteome</keyword>
<sequence>MESHARVATDKAARYMTQLAKHWSHKFEVRYDETSALFPLPLGTCRMVAHADGLDITVEAADLEGLARLEDVVAKHLDRFAFREGELKYGWTRAWPAGGVDPAAIRINAVH</sequence>